<name>A0A8I0N0C2_9GAMM</name>
<dbReference type="Proteomes" id="UP000660708">
    <property type="component" value="Unassembled WGS sequence"/>
</dbReference>
<proteinExistence type="predicted"/>
<evidence type="ECO:0000313" key="2">
    <source>
        <dbReference type="Proteomes" id="UP000660708"/>
    </source>
</evidence>
<keyword evidence="2" id="KW-1185">Reference proteome</keyword>
<sequence length="46" mass="5136">MDSNINRNINCAARWRKGAILSKGQRAKYCYITVSFCILSQALGIS</sequence>
<accession>A0A8I0N0C2</accession>
<gene>
    <name evidence="1" type="ORF">PPEP_b0617</name>
</gene>
<organism evidence="1 2">
    <name type="scientific">Pseudoalteromonas peptidolytica F12-50-A1</name>
    <dbReference type="NCBI Taxonomy" id="1315280"/>
    <lineage>
        <taxon>Bacteria</taxon>
        <taxon>Pseudomonadati</taxon>
        <taxon>Pseudomonadota</taxon>
        <taxon>Gammaproteobacteria</taxon>
        <taxon>Alteromonadales</taxon>
        <taxon>Pseudoalteromonadaceae</taxon>
        <taxon>Pseudoalteromonas</taxon>
    </lineage>
</organism>
<comment type="caution">
    <text evidence="1">The sequence shown here is derived from an EMBL/GenBank/DDBJ whole genome shotgun (WGS) entry which is preliminary data.</text>
</comment>
<evidence type="ECO:0000313" key="1">
    <source>
        <dbReference type="EMBL" id="MBE0348788.1"/>
    </source>
</evidence>
<reference evidence="1 2" key="1">
    <citation type="submission" date="2015-06" db="EMBL/GenBank/DDBJ databases">
        <title>Genome sequence of Pseudoalteromonas peptidolytica.</title>
        <authorList>
            <person name="Xie B.-B."/>
            <person name="Rong J.-C."/>
            <person name="Qin Q.-L."/>
            <person name="Zhang Y.-Z."/>
        </authorList>
    </citation>
    <scope>NUCLEOTIDE SEQUENCE [LARGE SCALE GENOMIC DNA]</scope>
    <source>
        <strain evidence="1 2">F12-50-A1</strain>
    </source>
</reference>
<dbReference type="EMBL" id="AQHF01000034">
    <property type="protein sequence ID" value="MBE0348788.1"/>
    <property type="molecule type" value="Genomic_DNA"/>
</dbReference>
<dbReference type="AlphaFoldDB" id="A0A8I0N0C2"/>
<protein>
    <submittedName>
        <fullName evidence="1">Uncharacterized protein</fullName>
    </submittedName>
</protein>